<organism evidence="1 2">
    <name type="scientific">Danio rerio</name>
    <name type="common">Zebrafish</name>
    <name type="synonym">Brachydanio rerio</name>
    <dbReference type="NCBI Taxonomy" id="7955"/>
    <lineage>
        <taxon>Eukaryota</taxon>
        <taxon>Metazoa</taxon>
        <taxon>Chordata</taxon>
        <taxon>Craniata</taxon>
        <taxon>Vertebrata</taxon>
        <taxon>Euteleostomi</taxon>
        <taxon>Actinopterygii</taxon>
        <taxon>Neopterygii</taxon>
        <taxon>Teleostei</taxon>
        <taxon>Ostariophysi</taxon>
        <taxon>Cypriniformes</taxon>
        <taxon>Danionidae</taxon>
        <taxon>Danioninae</taxon>
        <taxon>Danio</taxon>
    </lineage>
</organism>
<gene>
    <name evidence="2" type="primary">LOC141380013</name>
</gene>
<evidence type="ECO:0000313" key="2">
    <source>
        <dbReference type="RefSeq" id="XP_073792085.1"/>
    </source>
</evidence>
<accession>A0AC58ICY4</accession>
<proteinExistence type="predicted"/>
<name>A0AC58ICY4_DANRE</name>
<dbReference type="Proteomes" id="UP000000437">
    <property type="component" value="Chromosome 21"/>
</dbReference>
<protein>
    <submittedName>
        <fullName evidence="2">Uncharacterized protein</fullName>
    </submittedName>
</protein>
<reference evidence="2" key="1">
    <citation type="submission" date="2025-08" db="UniProtKB">
        <authorList>
            <consortium name="RefSeq"/>
        </authorList>
    </citation>
    <scope>IDENTIFICATION</scope>
    <source>
        <strain evidence="2">Tuebingen</strain>
        <tissue evidence="2">Fibroblasts and whole tissue</tissue>
    </source>
</reference>
<sequence length="1913" mass="217431">MATPKSAPSSSRRPHRVIQRPAYLDDYIVNYAGNPSSHPVGPKEKAIMTSTPITTSQSYGTAGSSEDFMQQMMEITKQQSETARRQTELLEKVLLHSSLQASTPSSRASSRHQTPRTRILQSVEKGQPTSEVSPDVVRIQSSPWPLPNNPPTVEELSQSLRKTHLRDTYFQSPPPVSRETTLTSHQYATPYSSSPLDQIRTHQHNQAEPWTKPLPPLPGQQPIQTTQPHFYNIPPAAVHPVHSRFVSVTEPMPQTSYQATSQFRANTVPYAPPPPSYWSPTVEGPTFPDFYKEDRAQYVELRMALDNLLHPQIPENYKYSILLKHVKVPNAHRLVLAHAESVTPYTNALQALDRRYGRPYQFVLREIETLENLPAIRAGDERAFDEFSLRVQAIVGMLKALKDDGIEELHSGSNVKRLLNRLPRSQQTEFRRHHLKRNPDKTKFSLLEFAEWLQLEANCLEFDPTDTTRTLNRDQRAVTRQQTRQTSILHGVNQRQTTEQVTKPTIIQQKAPNKHKPVCPYCNADHYLSQCTAFNTLTKEQIVGWIKENKRCWKCARLHMAKDCDLQKPCHLCQAKHLSVLHDINQRKAEVTNESSSLYNSTTETLYLDQPRCGGKVFLKVVKVTLHYQQKALDTFAILDDGSERTILLATAANYLGLKGKPEQLNLRTVHQDIRTLHGTSVSFCISTPSNPGKRYAIHGAFTAEQFGLAEYTYPVSSLQKRYRHLRGVPIPPLHKACPLLLIGSDHTELITPTEPVLLGPPGGPAAIRTCLGWALQGPSKHVQEQLPISQCLFTSNCSPSAELYHQIEKLWQMDILPYRSEKIVVRSQQDQEALNMLETQTVQVKVDGIDRYATPLLRVKTMTLLNAPKEAVMCHLRSTERRLTKDPPLALKYQEEIKKLENAGYATKIPPQEAAQSTESWYLPHHIVTHNGKHRVVFNCSYTYNGENLNKQLLPGPTLGPTLLGVLIRFREHRVAISGDIKGMFHQVRLLPKDKPLLRFLWRDLNPENPPDVYEWQVLPFGTTCSPCCATFAVQRHVFSHCQQGDKLRQSVEHSFYVDNCLQSTSSAVEARELIDGLRSILASGGFEIRQWASNEATVVRHLPKEAKSENTELWISQSQADPHEMTLGLSWHCVPDTLHYRRRPLPYQEVTMRNIYRVLASQYDPLGYIIPFTTRAKIIVRQLWAKEREWDDPLLPSELLQAWQNWEAELNHLPKMTMPRCYVSATLDIPEAERELHIFCDASAEAYGSVAYLRTEHQGQIELAFIHARSRVSPKRQQSVPRLELCAALTGAQLAKLLHNELSLKIKDTFLWSDSTTVLTWIKSESCRFKVFVGTRVTEIQELTEGYYWRFVDSGNNVADDITRGKSLLELSQPNRWSKGPDFLYLPPVSWPESPSVELDADLTELRNTKFCGLTLDGSGSSLPDANQFSTFEELLEATCRSLHGAAGETTDPEAIQYRQAETDLLRRAQTDSFPSEYNALTAGKPIPSSSRLLSLSPELDKTAALIRVGGRLRQAQHLCYSTVHPIVLDPNHPITRLLIKQYDAKLGHPGPERVFAEMRRYYWILRGREAIRRHQRSCVECQRWRAKPNIPKMAELPPARLRLMKPPFFSTGVDCFGPFLVKRGRSNEKKWGIIFKCMTTRCVHLDLLANMDTDSFLMALRRMVARRGTPSEILADQGTNFRGGDKELQTAFTAMSPDLQAQLAKQKIQFHYNPPNAPHFGGMWEREIRSVKAALRTIIGPQTLTEEVLRTLLIEVEAILNAKPLGYVSSDLADPDPVTPNYLLMGRPDVSLPQVIYPESEILSRKRWRHSQVLADQFWTSFIKNYLPTLQQRQKWMTDTSNLTPGTVVMIIDHQLPRALWPVGKVVTTYLGLDGRVRSAMIEVKNKQYHRPVARLITLPSIPDDNPTTD</sequence>
<evidence type="ECO:0000313" key="1">
    <source>
        <dbReference type="Proteomes" id="UP000000437"/>
    </source>
</evidence>
<keyword evidence="1" id="KW-1185">Reference proteome</keyword>
<dbReference type="RefSeq" id="XP_073792085.1">
    <property type="nucleotide sequence ID" value="XM_073935984.1"/>
</dbReference>